<dbReference type="InterPro" id="IPR002586">
    <property type="entry name" value="CobQ/CobB/MinD/ParA_Nub-bd_dom"/>
</dbReference>
<dbReference type="GO" id="GO:0005524">
    <property type="term" value="F:ATP binding"/>
    <property type="evidence" value="ECO:0007669"/>
    <property type="project" value="UniProtKB-KW"/>
</dbReference>
<keyword evidence="4" id="KW-0067">ATP-binding</keyword>
<evidence type="ECO:0000256" key="2">
    <source>
        <dbReference type="ARBA" id="ARBA00022598"/>
    </source>
</evidence>
<dbReference type="GO" id="GO:0042242">
    <property type="term" value="F:cobyrinic acid a,c-diamide synthase activity"/>
    <property type="evidence" value="ECO:0007669"/>
    <property type="project" value="InterPro"/>
</dbReference>
<dbReference type="EMBL" id="UINC01001533">
    <property type="protein sequence ID" value="SUZ83029.1"/>
    <property type="molecule type" value="Genomic_DNA"/>
</dbReference>
<dbReference type="Pfam" id="PF01656">
    <property type="entry name" value="CbiA"/>
    <property type="match status" value="1"/>
</dbReference>
<dbReference type="AlphaFoldDB" id="A0A381QWQ7"/>
<protein>
    <submittedName>
        <fullName evidence="9">Uncharacterized protein</fullName>
    </submittedName>
</protein>
<evidence type="ECO:0000256" key="1">
    <source>
        <dbReference type="ARBA" id="ARBA00001946"/>
    </source>
</evidence>
<evidence type="ECO:0000259" key="7">
    <source>
        <dbReference type="Pfam" id="PF01656"/>
    </source>
</evidence>
<dbReference type="SUPFAM" id="SSF52317">
    <property type="entry name" value="Class I glutamine amidotransferase-like"/>
    <property type="match status" value="1"/>
</dbReference>
<proteinExistence type="inferred from homology"/>
<reference evidence="9" key="1">
    <citation type="submission" date="2018-05" db="EMBL/GenBank/DDBJ databases">
        <authorList>
            <person name="Lanie J.A."/>
            <person name="Ng W.-L."/>
            <person name="Kazmierczak K.M."/>
            <person name="Andrzejewski T.M."/>
            <person name="Davidsen T.M."/>
            <person name="Wayne K.J."/>
            <person name="Tettelin H."/>
            <person name="Glass J.I."/>
            <person name="Rusch D."/>
            <person name="Podicherti R."/>
            <person name="Tsui H.-C.T."/>
            <person name="Winkler M.E."/>
        </authorList>
    </citation>
    <scope>NUCLEOTIDE SEQUENCE</scope>
</reference>
<feature type="domain" description="CobB/CobQ-like glutamine amidotransferase" evidence="8">
    <location>
        <begin position="253"/>
        <end position="437"/>
    </location>
</feature>
<dbReference type="InterPro" id="IPR011698">
    <property type="entry name" value="GATase_3"/>
</dbReference>
<dbReference type="InterPro" id="IPR027417">
    <property type="entry name" value="P-loop_NTPase"/>
</dbReference>
<feature type="domain" description="CobQ/CobB/MinD/ParA nucleotide binding" evidence="7">
    <location>
        <begin position="13"/>
        <end position="197"/>
    </location>
</feature>
<dbReference type="NCBIfam" id="TIGR00379">
    <property type="entry name" value="cobB"/>
    <property type="match status" value="1"/>
</dbReference>
<evidence type="ECO:0000256" key="4">
    <source>
        <dbReference type="ARBA" id="ARBA00022840"/>
    </source>
</evidence>
<dbReference type="SUPFAM" id="SSF52540">
    <property type="entry name" value="P-loop containing nucleoside triphosphate hydrolases"/>
    <property type="match status" value="1"/>
</dbReference>
<accession>A0A381QWQ7</accession>
<name>A0A381QWQ7_9ZZZZ</name>
<dbReference type="Gene3D" id="3.40.50.880">
    <property type="match status" value="1"/>
</dbReference>
<dbReference type="HAMAP" id="MF_00027">
    <property type="entry name" value="CobB_CbiA"/>
    <property type="match status" value="1"/>
</dbReference>
<dbReference type="PANTHER" id="PTHR43873">
    <property type="entry name" value="COBYRINATE A,C-DIAMIDE SYNTHASE"/>
    <property type="match status" value="1"/>
</dbReference>
<keyword evidence="2" id="KW-0436">Ligase</keyword>
<dbReference type="PANTHER" id="PTHR43873:SF1">
    <property type="entry name" value="COBYRINATE A,C-DIAMIDE SYNTHASE"/>
    <property type="match status" value="1"/>
</dbReference>
<comment type="cofactor">
    <cofactor evidence="1">
        <name>Mg(2+)</name>
        <dbReference type="ChEBI" id="CHEBI:18420"/>
    </cofactor>
</comment>
<dbReference type="InterPro" id="IPR029062">
    <property type="entry name" value="Class_I_gatase-like"/>
</dbReference>
<evidence type="ECO:0000256" key="5">
    <source>
        <dbReference type="ARBA" id="ARBA00022842"/>
    </source>
</evidence>
<dbReference type="Gene3D" id="3.40.50.300">
    <property type="entry name" value="P-loop containing nucleotide triphosphate hydrolases"/>
    <property type="match status" value="1"/>
</dbReference>
<keyword evidence="5" id="KW-0460">Magnesium</keyword>
<dbReference type="Pfam" id="PF07685">
    <property type="entry name" value="GATase_3"/>
    <property type="match status" value="1"/>
</dbReference>
<evidence type="ECO:0000313" key="9">
    <source>
        <dbReference type="EMBL" id="SUZ83029.1"/>
    </source>
</evidence>
<evidence type="ECO:0000259" key="8">
    <source>
        <dbReference type="Pfam" id="PF07685"/>
    </source>
</evidence>
<dbReference type="NCBIfam" id="NF002204">
    <property type="entry name" value="PRK01077.1"/>
    <property type="match status" value="1"/>
</dbReference>
<keyword evidence="6" id="KW-0315">Glutamine amidotransferase</keyword>
<keyword evidence="3" id="KW-0547">Nucleotide-binding</keyword>
<sequence>MQAPNNYKHKGLIVAGMHSSGGKTAVTCLLLGALRQRNLAVQPFKVGPDYIDPGFHSHFSAKSSVNLDPWIMGREHVVQAAEQFTENAFGIAEGVMGLFDGSDPTNDSGSTMEIARWLGWPILLVVPCRNAGRSITAAINGFIAEAGGEDLFSGIILNQVNSESHAEYLRKACSTLEIPILGALSEIPELDWPERHLGLQPGVEQKFADSNELAELAEKYFDLDLLVKKFQVLSESVAQKNTQNSTPLKFCKRIAVAQDEAFHFYYAANLEWLRQQGAEIVSFSPLNDSHVPENVEALLLGGGFPEVFAEKISANKSMLSSLKKTVESGMPTYAECGGLMILAESMKLQSGQSLAMAGVVPGMVEMTKRLQQFGYCKIALPEKGEVRGHEFHYSRWSAETNRANLWNVKRHSTGISRTEGFRTANLHASYVHLYFPQAASLIAEILQIYPKK</sequence>
<dbReference type="CDD" id="cd03130">
    <property type="entry name" value="GATase1_CobB"/>
    <property type="match status" value="1"/>
</dbReference>
<gene>
    <name evidence="9" type="ORF">METZ01_LOCUS35883</name>
</gene>
<dbReference type="InterPro" id="IPR004484">
    <property type="entry name" value="CbiA/CobB_synth"/>
</dbReference>
<evidence type="ECO:0000256" key="6">
    <source>
        <dbReference type="ARBA" id="ARBA00022962"/>
    </source>
</evidence>
<dbReference type="PROSITE" id="PS51274">
    <property type="entry name" value="GATASE_COBBQ"/>
    <property type="match status" value="1"/>
</dbReference>
<organism evidence="9">
    <name type="scientific">marine metagenome</name>
    <dbReference type="NCBI Taxonomy" id="408172"/>
    <lineage>
        <taxon>unclassified sequences</taxon>
        <taxon>metagenomes</taxon>
        <taxon>ecological metagenomes</taxon>
    </lineage>
</organism>
<evidence type="ECO:0000256" key="3">
    <source>
        <dbReference type="ARBA" id="ARBA00022741"/>
    </source>
</evidence>